<name>A0ABT3JQ50_9FLAO</name>
<feature type="chain" id="PRO_5045917078" description="SH3 domain-containing protein" evidence="1">
    <location>
        <begin position="19"/>
        <end position="177"/>
    </location>
</feature>
<comment type="caution">
    <text evidence="2">The sequence shown here is derived from an EMBL/GenBank/DDBJ whole genome shotgun (WGS) entry which is preliminary data.</text>
</comment>
<organism evidence="2 3">
    <name type="scientific">Kaistella yananensis</name>
    <dbReference type="NCBI Taxonomy" id="2989820"/>
    <lineage>
        <taxon>Bacteria</taxon>
        <taxon>Pseudomonadati</taxon>
        <taxon>Bacteroidota</taxon>
        <taxon>Flavobacteriia</taxon>
        <taxon>Flavobacteriales</taxon>
        <taxon>Weeksellaceae</taxon>
        <taxon>Chryseobacterium group</taxon>
        <taxon>Kaistella</taxon>
    </lineage>
</organism>
<keyword evidence="3" id="KW-1185">Reference proteome</keyword>
<evidence type="ECO:0000256" key="1">
    <source>
        <dbReference type="SAM" id="SignalP"/>
    </source>
</evidence>
<dbReference type="EMBL" id="JAPCHZ010000006">
    <property type="protein sequence ID" value="MCW4452903.1"/>
    <property type="molecule type" value="Genomic_DNA"/>
</dbReference>
<reference evidence="2 3" key="1">
    <citation type="submission" date="2022-10" db="EMBL/GenBank/DDBJ databases">
        <title>Kaistella sp. BT-6-1-3.</title>
        <authorList>
            <person name="Ai J."/>
            <person name="Deng Z."/>
        </authorList>
    </citation>
    <scope>NUCLEOTIDE SEQUENCE [LARGE SCALE GENOMIC DNA]</scope>
    <source>
        <strain evidence="2 3">BT6-1-3</strain>
    </source>
</reference>
<dbReference type="Proteomes" id="UP001209107">
    <property type="component" value="Unassembled WGS sequence"/>
</dbReference>
<gene>
    <name evidence="2" type="ORF">OK344_11880</name>
</gene>
<accession>A0ABT3JQ50</accession>
<proteinExistence type="predicted"/>
<keyword evidence="1" id="KW-0732">Signal</keyword>
<evidence type="ECO:0000313" key="3">
    <source>
        <dbReference type="Proteomes" id="UP001209107"/>
    </source>
</evidence>
<dbReference type="RefSeq" id="WP_265144978.1">
    <property type="nucleotide sequence ID" value="NZ_JAPCHZ010000006.1"/>
</dbReference>
<feature type="signal peptide" evidence="1">
    <location>
        <begin position="1"/>
        <end position="18"/>
    </location>
</feature>
<evidence type="ECO:0008006" key="4">
    <source>
        <dbReference type="Google" id="ProtNLM"/>
    </source>
</evidence>
<evidence type="ECO:0000313" key="2">
    <source>
        <dbReference type="EMBL" id="MCW4452903.1"/>
    </source>
</evidence>
<sequence>MKTFFTLSAFLFSTIVFAQVIINPGTKTEVTNSSVSVEFGSQERGIILPYVEESEALNAVPGTLIMDYKDRIMKLKLGNGAWQNLTGNANKTNGFVNTLLAFQENPNTKAIIGPTTVPQAQVPGILILSDPNKAMILPKVASPHLNIKNPAAGMMVYDSENKILAVFNGTQWSFWQP</sequence>
<protein>
    <recommendedName>
        <fullName evidence="4">SH3 domain-containing protein</fullName>
    </recommendedName>
</protein>